<evidence type="ECO:0000313" key="2">
    <source>
        <dbReference type="Proteomes" id="UP000017836"/>
    </source>
</evidence>
<dbReference type="AlphaFoldDB" id="W1PKA7"/>
<evidence type="ECO:0000313" key="1">
    <source>
        <dbReference type="EMBL" id="ERN07550.1"/>
    </source>
</evidence>
<gene>
    <name evidence="1" type="ORF">AMTR_s00154p00066430</name>
</gene>
<organism evidence="1 2">
    <name type="scientific">Amborella trichopoda</name>
    <dbReference type="NCBI Taxonomy" id="13333"/>
    <lineage>
        <taxon>Eukaryota</taxon>
        <taxon>Viridiplantae</taxon>
        <taxon>Streptophyta</taxon>
        <taxon>Embryophyta</taxon>
        <taxon>Tracheophyta</taxon>
        <taxon>Spermatophyta</taxon>
        <taxon>Magnoliopsida</taxon>
        <taxon>Amborellales</taxon>
        <taxon>Amborellaceae</taxon>
        <taxon>Amborella</taxon>
    </lineage>
</organism>
<accession>W1PKA7</accession>
<keyword evidence="2" id="KW-1185">Reference proteome</keyword>
<protein>
    <submittedName>
        <fullName evidence="1">Uncharacterized protein</fullName>
    </submittedName>
</protein>
<proteinExistence type="predicted"/>
<dbReference type="Gramene" id="ERN07550">
    <property type="protein sequence ID" value="ERN07550"/>
    <property type="gene ID" value="AMTR_s00154p00066430"/>
</dbReference>
<sequence length="147" mass="16230">MGPNTEDPESKTRDFGLRVLEARCKEPLENLEERSAWTEHEVVILDCVSLKPRGPKFKMNLLSDDLVRSFRRRMRIDDFLEVLCYGSVGILSLGMGGGEVGGGGSHFRRGRGSGRGGGGAHQGLLRGAEADGGEEWQVLLHPYQRLH</sequence>
<dbReference type="HOGENOM" id="CLU_1770571_0_0_1"/>
<reference evidence="2" key="1">
    <citation type="journal article" date="2013" name="Science">
        <title>The Amborella genome and the evolution of flowering plants.</title>
        <authorList>
            <consortium name="Amborella Genome Project"/>
        </authorList>
    </citation>
    <scope>NUCLEOTIDE SEQUENCE [LARGE SCALE GENOMIC DNA]</scope>
</reference>
<name>W1PKA7_AMBTC</name>
<dbReference type="Proteomes" id="UP000017836">
    <property type="component" value="Unassembled WGS sequence"/>
</dbReference>
<dbReference type="EMBL" id="KI393735">
    <property type="protein sequence ID" value="ERN07550.1"/>
    <property type="molecule type" value="Genomic_DNA"/>
</dbReference>